<dbReference type="GO" id="GO:0046872">
    <property type="term" value="F:metal ion binding"/>
    <property type="evidence" value="ECO:0007669"/>
    <property type="project" value="UniProtKB-KW"/>
</dbReference>
<evidence type="ECO:0000256" key="4">
    <source>
        <dbReference type="ARBA" id="ARBA00023004"/>
    </source>
</evidence>
<comment type="similarity">
    <text evidence="1">Belongs to the iron/ascorbate-dependent oxidoreductase family.</text>
</comment>
<dbReference type="Pfam" id="PF03171">
    <property type="entry name" value="2OG-FeII_Oxy"/>
    <property type="match status" value="1"/>
</dbReference>
<evidence type="ECO:0000259" key="5">
    <source>
        <dbReference type="Pfam" id="PF03171"/>
    </source>
</evidence>
<proteinExistence type="inferred from homology"/>
<dbReference type="Proteomes" id="UP001151582">
    <property type="component" value="Unassembled WGS sequence"/>
</dbReference>
<accession>A0A9W8E6R3</accession>
<evidence type="ECO:0000313" key="7">
    <source>
        <dbReference type="Proteomes" id="UP001151582"/>
    </source>
</evidence>
<evidence type="ECO:0000256" key="3">
    <source>
        <dbReference type="ARBA" id="ARBA00023002"/>
    </source>
</evidence>
<dbReference type="OrthoDB" id="10248513at2759"/>
<feature type="domain" description="Isopenicillin N synthase-like Fe(2+) 2OG dioxygenase" evidence="5">
    <location>
        <begin position="223"/>
        <end position="318"/>
    </location>
</feature>
<dbReference type="GO" id="GO:0016491">
    <property type="term" value="F:oxidoreductase activity"/>
    <property type="evidence" value="ECO:0007669"/>
    <property type="project" value="UniProtKB-KW"/>
</dbReference>
<organism evidence="6 7">
    <name type="scientific">Dimargaris verticillata</name>
    <dbReference type="NCBI Taxonomy" id="2761393"/>
    <lineage>
        <taxon>Eukaryota</taxon>
        <taxon>Fungi</taxon>
        <taxon>Fungi incertae sedis</taxon>
        <taxon>Zoopagomycota</taxon>
        <taxon>Kickxellomycotina</taxon>
        <taxon>Dimargaritomycetes</taxon>
        <taxon>Dimargaritales</taxon>
        <taxon>Dimargaritaceae</taxon>
        <taxon>Dimargaris</taxon>
    </lineage>
</organism>
<comment type="caution">
    <text evidence="6">The sequence shown here is derived from an EMBL/GenBank/DDBJ whole genome shotgun (WGS) entry which is preliminary data.</text>
</comment>
<keyword evidence="3" id="KW-0560">Oxidoreductase</keyword>
<reference evidence="6" key="1">
    <citation type="submission" date="2022-07" db="EMBL/GenBank/DDBJ databases">
        <title>Phylogenomic reconstructions and comparative analyses of Kickxellomycotina fungi.</title>
        <authorList>
            <person name="Reynolds N.K."/>
            <person name="Stajich J.E."/>
            <person name="Barry K."/>
            <person name="Grigoriev I.V."/>
            <person name="Crous P."/>
            <person name="Smith M.E."/>
        </authorList>
    </citation>
    <scope>NUCLEOTIDE SEQUENCE</scope>
    <source>
        <strain evidence="6">RSA 567</strain>
    </source>
</reference>
<protein>
    <recommendedName>
        <fullName evidence="5">Isopenicillin N synthase-like Fe(2+) 2OG dioxygenase domain-containing protein</fullName>
    </recommendedName>
</protein>
<dbReference type="SUPFAM" id="SSF51197">
    <property type="entry name" value="Clavaminate synthase-like"/>
    <property type="match status" value="1"/>
</dbReference>
<evidence type="ECO:0000256" key="2">
    <source>
        <dbReference type="ARBA" id="ARBA00022723"/>
    </source>
</evidence>
<dbReference type="InterPro" id="IPR027443">
    <property type="entry name" value="IPNS-like_sf"/>
</dbReference>
<dbReference type="AlphaFoldDB" id="A0A9W8E6R3"/>
<dbReference type="PANTHER" id="PTHR10209:SF874">
    <property type="entry name" value="2-OXOGLUTARATE (2OG) AND FE(II)-DEPENDENT OXYGENASE SUPERFAMILY PROTEIN"/>
    <property type="match status" value="1"/>
</dbReference>
<keyword evidence="4" id="KW-0408">Iron</keyword>
<sequence>MSHFELPVVDAQPYLDNPQSARALLECQKASKTTAAESLREYGCMLIKDPRVSSDQNEEFLDMMEQYYAQPRNDLLKDERPEYGYQIGVSPEFTEDPRCRRDASCQKLIDGLKSEHKPLKIAQSDPKWRFFWRIGDPPTSTKFERLNAPPVVPASKRFPQWEEIMNGWGHSMHASGQLVSEMAAIGFGLPTDAFSRRTKYGPHLLAPTGSDLNKFGKLGQVLAGFHYDLNFLTLHGRSRYPGLYIWPRNLNAKIQVRVPKGCLLVQTGKQMEWLTGGEVPAGYHEVVVTEATQKAMQLNLDSGKSHPLWRVSSTFFLHIASDEVLQPIAPVFDQARNAPMYPSTLTGDYVKNELAGINLMRQYKD</sequence>
<dbReference type="InterPro" id="IPR044861">
    <property type="entry name" value="IPNS-like_FE2OG_OXY"/>
</dbReference>
<dbReference type="EMBL" id="JANBQB010000722">
    <property type="protein sequence ID" value="KAJ1973990.1"/>
    <property type="molecule type" value="Genomic_DNA"/>
</dbReference>
<evidence type="ECO:0000313" key="6">
    <source>
        <dbReference type="EMBL" id="KAJ1973990.1"/>
    </source>
</evidence>
<dbReference type="PANTHER" id="PTHR10209">
    <property type="entry name" value="OXIDOREDUCTASE, 2OG-FE II OXYGENASE FAMILY PROTEIN"/>
    <property type="match status" value="1"/>
</dbReference>
<name>A0A9W8E6R3_9FUNG</name>
<dbReference type="Gene3D" id="2.60.120.330">
    <property type="entry name" value="B-lactam Antibiotic, Isopenicillin N Synthase, Chain"/>
    <property type="match status" value="1"/>
</dbReference>
<keyword evidence="2" id="KW-0479">Metal-binding</keyword>
<keyword evidence="7" id="KW-1185">Reference proteome</keyword>
<gene>
    <name evidence="6" type="ORF">H4R34_004890</name>
</gene>
<evidence type="ECO:0000256" key="1">
    <source>
        <dbReference type="ARBA" id="ARBA00008056"/>
    </source>
</evidence>